<name>A0ABW8F0F8_9BURK</name>
<evidence type="ECO:0000313" key="2">
    <source>
        <dbReference type="EMBL" id="MFJ3046784.1"/>
    </source>
</evidence>
<feature type="transmembrane region" description="Helical" evidence="1">
    <location>
        <begin position="111"/>
        <end position="132"/>
    </location>
</feature>
<evidence type="ECO:0008006" key="4">
    <source>
        <dbReference type="Google" id="ProtNLM"/>
    </source>
</evidence>
<dbReference type="RefSeq" id="WP_402701057.1">
    <property type="nucleotide sequence ID" value="NZ_JBIUZV010000007.1"/>
</dbReference>
<sequence length="195" mass="21487">MQTDYSAILQWIYLFNSLALIHLAFRQVMKRRKGRQLDQQIQAASTGQWIGAAPDALVRQLGTPASQGNLDHGQSTYVWQGDRHVLEAIYRDGKCTGIEPRQHAGDLFPNLNTYFNCAVLAALACSWKFLAAQSGAQDADEVLPASAAAKQYAVNFVLFLLGAWLASFALKRHQLLLCAGCIAMVVLSLPLINWP</sequence>
<keyword evidence="1" id="KW-1133">Transmembrane helix</keyword>
<proteinExistence type="predicted"/>
<evidence type="ECO:0000256" key="1">
    <source>
        <dbReference type="SAM" id="Phobius"/>
    </source>
</evidence>
<organism evidence="2 3">
    <name type="scientific">Herbaspirillum chlorophenolicum</name>
    <dbReference type="NCBI Taxonomy" id="211589"/>
    <lineage>
        <taxon>Bacteria</taxon>
        <taxon>Pseudomonadati</taxon>
        <taxon>Pseudomonadota</taxon>
        <taxon>Betaproteobacteria</taxon>
        <taxon>Burkholderiales</taxon>
        <taxon>Oxalobacteraceae</taxon>
        <taxon>Herbaspirillum</taxon>
    </lineage>
</organism>
<protein>
    <recommendedName>
        <fullName evidence="4">Transmembrane protein</fullName>
    </recommendedName>
</protein>
<accession>A0ABW8F0F8</accession>
<comment type="caution">
    <text evidence="2">The sequence shown here is derived from an EMBL/GenBank/DDBJ whole genome shotgun (WGS) entry which is preliminary data.</text>
</comment>
<feature type="transmembrane region" description="Helical" evidence="1">
    <location>
        <begin position="152"/>
        <end position="170"/>
    </location>
</feature>
<gene>
    <name evidence="2" type="ORF">ACIPEN_13220</name>
</gene>
<dbReference type="Proteomes" id="UP001617427">
    <property type="component" value="Unassembled WGS sequence"/>
</dbReference>
<dbReference type="EMBL" id="JBIUZV010000007">
    <property type="protein sequence ID" value="MFJ3046784.1"/>
    <property type="molecule type" value="Genomic_DNA"/>
</dbReference>
<keyword evidence="3" id="KW-1185">Reference proteome</keyword>
<reference evidence="2 3" key="1">
    <citation type="submission" date="2024-10" db="EMBL/GenBank/DDBJ databases">
        <title>The Natural Products Discovery Center: Release of the First 8490 Sequenced Strains for Exploring Actinobacteria Biosynthetic Diversity.</title>
        <authorList>
            <person name="Kalkreuter E."/>
            <person name="Kautsar S.A."/>
            <person name="Yang D."/>
            <person name="Bader C.D."/>
            <person name="Teijaro C.N."/>
            <person name="Fluegel L."/>
            <person name="Davis C.M."/>
            <person name="Simpson J.R."/>
            <person name="Lauterbach L."/>
            <person name="Steele A.D."/>
            <person name="Gui C."/>
            <person name="Meng S."/>
            <person name="Li G."/>
            <person name="Viehrig K."/>
            <person name="Ye F."/>
            <person name="Su P."/>
            <person name="Kiefer A.F."/>
            <person name="Nichols A."/>
            <person name="Cepeda A.J."/>
            <person name="Yan W."/>
            <person name="Fan B."/>
            <person name="Jiang Y."/>
            <person name="Adhikari A."/>
            <person name="Zheng C.-J."/>
            <person name="Schuster L."/>
            <person name="Cowan T.M."/>
            <person name="Smanski M.J."/>
            <person name="Chevrette M.G."/>
            <person name="De Carvalho L.P.S."/>
            <person name="Shen B."/>
        </authorList>
    </citation>
    <scope>NUCLEOTIDE SEQUENCE [LARGE SCALE GENOMIC DNA]</scope>
    <source>
        <strain evidence="2 3">NPDC087045</strain>
    </source>
</reference>
<feature type="transmembrane region" description="Helical" evidence="1">
    <location>
        <begin position="6"/>
        <end position="25"/>
    </location>
</feature>
<feature type="transmembrane region" description="Helical" evidence="1">
    <location>
        <begin position="175"/>
        <end position="194"/>
    </location>
</feature>
<evidence type="ECO:0000313" key="3">
    <source>
        <dbReference type="Proteomes" id="UP001617427"/>
    </source>
</evidence>
<keyword evidence="1" id="KW-0472">Membrane</keyword>
<keyword evidence="1" id="KW-0812">Transmembrane</keyword>